<keyword evidence="2" id="KW-0175">Coiled coil</keyword>
<dbReference type="PROSITE" id="PS51318">
    <property type="entry name" value="TAT"/>
    <property type="match status" value="1"/>
</dbReference>
<dbReference type="RefSeq" id="WP_236986573.1">
    <property type="nucleotide sequence ID" value="NZ_AP023086.1"/>
</dbReference>
<gene>
    <name evidence="3" type="ORF">MARGE09_P1299</name>
</gene>
<name>A0AAN2BJM5_9GAMM</name>
<reference evidence="3 4" key="1">
    <citation type="journal article" date="2022" name="IScience">
        <title>An ultrasensitive nanofiber-based assay for enzymatic hydrolysis and deep-sea microbial degradation of cellulose.</title>
        <authorList>
            <person name="Tsudome M."/>
            <person name="Tachioka M."/>
            <person name="Miyazaki M."/>
            <person name="Uchimura K."/>
            <person name="Tsuda M."/>
            <person name="Takaki Y."/>
            <person name="Deguchi S."/>
        </authorList>
    </citation>
    <scope>NUCLEOTIDE SEQUENCE [LARGE SCALE GENOMIC DNA]</scope>
    <source>
        <strain evidence="3 4">GE09</strain>
    </source>
</reference>
<accession>A0AAN2BJM5</accession>
<proteinExistence type="predicted"/>
<dbReference type="KEGG" id="marq:MARGE09_P1299"/>
<evidence type="ECO:0000313" key="3">
    <source>
        <dbReference type="EMBL" id="BCD97099.1"/>
    </source>
</evidence>
<evidence type="ECO:0000256" key="2">
    <source>
        <dbReference type="SAM" id="Coils"/>
    </source>
</evidence>
<keyword evidence="4" id="KW-1185">Reference proteome</keyword>
<evidence type="ECO:0000313" key="4">
    <source>
        <dbReference type="Proteomes" id="UP001320119"/>
    </source>
</evidence>
<organism evidence="3 4">
    <name type="scientific">Marinagarivorans cellulosilyticus</name>
    <dbReference type="NCBI Taxonomy" id="2721545"/>
    <lineage>
        <taxon>Bacteria</taxon>
        <taxon>Pseudomonadati</taxon>
        <taxon>Pseudomonadota</taxon>
        <taxon>Gammaproteobacteria</taxon>
        <taxon>Cellvibrionales</taxon>
        <taxon>Cellvibrionaceae</taxon>
        <taxon>Marinagarivorans</taxon>
    </lineage>
</organism>
<dbReference type="AlphaFoldDB" id="A0AAN2BJM5"/>
<evidence type="ECO:0000256" key="1">
    <source>
        <dbReference type="ARBA" id="ARBA00022729"/>
    </source>
</evidence>
<dbReference type="NCBIfam" id="TIGR01409">
    <property type="entry name" value="TAT_signal_seq"/>
    <property type="match status" value="1"/>
</dbReference>
<sequence>MTTSNNLRRREFIKHTAAATGAASVSTLMVQRALAQETGFKRVIFFYKPEGCEQEAFWPVNTGALQIDMNADFRNGAPESRGGSIRNYNNRNTAAATYCLQPLKRHQNDISLYSGFANKLMGTTKAHVQVVDHALTGGTPNQGSIDYHLGRAIGGDTLVKQMYTGVWAHHVLSQGPGNDFLNPRRDFQGRPSGNSNWNPVETYLQVFRNGIPAPSGGGGVDNSALLQELRSEQSVLKAMEDRLAQVKCLGGQEAYEKYSTLLQSYTQLKTDADKNIALAEAEAGNASDIQDVRFDIPNGWLNNTAGNVTNRSNYWNDSANFERLVDFSIDTTIAALALDRSRVSVLQFSGSGNNNGAIDGNHYRNFERVASNPYYQGMGNGKGIPSLEGGGVNDHTYGHAAGGDSVRRNHARTHRWYMDKLARMIDRLKEIPDGRGTMFDTTLIVHCSEFGMYNHRAHDMPYMICGNGGGAFKTGQYLDARNGNNFRNHADFFLAIAQGLGAGMNRFGESSTPYSAMLNR</sequence>
<dbReference type="InterPro" id="IPR019546">
    <property type="entry name" value="TAT_signal_bac_arc"/>
</dbReference>
<keyword evidence="1" id="KW-0732">Signal</keyword>
<dbReference type="Pfam" id="PF07586">
    <property type="entry name" value="HXXSHH"/>
    <property type="match status" value="1"/>
</dbReference>
<dbReference type="EMBL" id="AP023086">
    <property type="protein sequence ID" value="BCD97099.1"/>
    <property type="molecule type" value="Genomic_DNA"/>
</dbReference>
<protein>
    <submittedName>
        <fullName evidence="3">Uncharacterized protein</fullName>
    </submittedName>
</protein>
<dbReference type="Proteomes" id="UP001320119">
    <property type="component" value="Chromosome"/>
</dbReference>
<dbReference type="InterPro" id="IPR011447">
    <property type="entry name" value="DUF1552"/>
</dbReference>
<feature type="coiled-coil region" evidence="2">
    <location>
        <begin position="222"/>
        <end position="282"/>
    </location>
</feature>
<dbReference type="InterPro" id="IPR006311">
    <property type="entry name" value="TAT_signal"/>
</dbReference>